<evidence type="ECO:0000256" key="1">
    <source>
        <dbReference type="SAM" id="MobiDB-lite"/>
    </source>
</evidence>
<comment type="caution">
    <text evidence="2">The sequence shown here is derived from an EMBL/GenBank/DDBJ whole genome shotgun (WGS) entry which is preliminary data.</text>
</comment>
<dbReference type="Proteomes" id="UP000886998">
    <property type="component" value="Unassembled WGS sequence"/>
</dbReference>
<sequence length="69" mass="7342">MPLVLDPSPDSNSAMDSNFDFTSVSWILVRVVPLVLYTSPDSPSVLHSNPDSSSNPVLDSSSNVSSLGY</sequence>
<protein>
    <submittedName>
        <fullName evidence="2">Uncharacterized protein</fullName>
    </submittedName>
</protein>
<evidence type="ECO:0000313" key="3">
    <source>
        <dbReference type="Proteomes" id="UP000886998"/>
    </source>
</evidence>
<feature type="region of interest" description="Disordered" evidence="1">
    <location>
        <begin position="42"/>
        <end position="69"/>
    </location>
</feature>
<accession>A0A8X6YA85</accession>
<reference evidence="2" key="1">
    <citation type="submission" date="2020-08" db="EMBL/GenBank/DDBJ databases">
        <title>Multicomponent nature underlies the extraordinary mechanical properties of spider dragline silk.</title>
        <authorList>
            <person name="Kono N."/>
            <person name="Nakamura H."/>
            <person name="Mori M."/>
            <person name="Yoshida Y."/>
            <person name="Ohtoshi R."/>
            <person name="Malay A.D."/>
            <person name="Moran D.A.P."/>
            <person name="Tomita M."/>
            <person name="Numata K."/>
            <person name="Arakawa K."/>
        </authorList>
    </citation>
    <scope>NUCLEOTIDE SEQUENCE</scope>
</reference>
<organism evidence="2 3">
    <name type="scientific">Trichonephila inaurata madagascariensis</name>
    <dbReference type="NCBI Taxonomy" id="2747483"/>
    <lineage>
        <taxon>Eukaryota</taxon>
        <taxon>Metazoa</taxon>
        <taxon>Ecdysozoa</taxon>
        <taxon>Arthropoda</taxon>
        <taxon>Chelicerata</taxon>
        <taxon>Arachnida</taxon>
        <taxon>Araneae</taxon>
        <taxon>Araneomorphae</taxon>
        <taxon>Entelegynae</taxon>
        <taxon>Araneoidea</taxon>
        <taxon>Nephilidae</taxon>
        <taxon>Trichonephila</taxon>
        <taxon>Trichonephila inaurata</taxon>
    </lineage>
</organism>
<dbReference type="AlphaFoldDB" id="A0A8X6YA85"/>
<evidence type="ECO:0000313" key="2">
    <source>
        <dbReference type="EMBL" id="GFY66943.1"/>
    </source>
</evidence>
<keyword evidence="3" id="KW-1185">Reference proteome</keyword>
<proteinExistence type="predicted"/>
<name>A0A8X6YA85_9ARAC</name>
<dbReference type="EMBL" id="BMAV01016305">
    <property type="protein sequence ID" value="GFY66943.1"/>
    <property type="molecule type" value="Genomic_DNA"/>
</dbReference>
<feature type="compositionally biased region" description="Low complexity" evidence="1">
    <location>
        <begin position="48"/>
        <end position="69"/>
    </location>
</feature>
<gene>
    <name evidence="2" type="ORF">TNIN_437591</name>
</gene>